<feature type="non-terminal residue" evidence="4">
    <location>
        <position position="1"/>
    </location>
</feature>
<dbReference type="EMBL" id="BGPR01085395">
    <property type="protein sequence ID" value="GBL99226.1"/>
    <property type="molecule type" value="Genomic_DNA"/>
</dbReference>
<keyword evidence="3" id="KW-0408">Iron</keyword>
<dbReference type="Gene3D" id="2.60.120.620">
    <property type="entry name" value="q2cbj1_9rhob like domain"/>
    <property type="match status" value="1"/>
</dbReference>
<organism evidence="4 5">
    <name type="scientific">Araneus ventricosus</name>
    <name type="common">Orbweaver spider</name>
    <name type="synonym">Epeira ventricosa</name>
    <dbReference type="NCBI Taxonomy" id="182803"/>
    <lineage>
        <taxon>Eukaryota</taxon>
        <taxon>Metazoa</taxon>
        <taxon>Ecdysozoa</taxon>
        <taxon>Arthropoda</taxon>
        <taxon>Chelicerata</taxon>
        <taxon>Arachnida</taxon>
        <taxon>Araneae</taxon>
        <taxon>Araneomorphae</taxon>
        <taxon>Entelegynae</taxon>
        <taxon>Araneoidea</taxon>
        <taxon>Araneidae</taxon>
        <taxon>Araneus</taxon>
    </lineage>
</organism>
<evidence type="ECO:0000313" key="5">
    <source>
        <dbReference type="Proteomes" id="UP000499080"/>
    </source>
</evidence>
<dbReference type="InterPro" id="IPR045054">
    <property type="entry name" value="P4HA-like"/>
</dbReference>
<keyword evidence="2" id="KW-0847">Vitamin C</keyword>
<protein>
    <submittedName>
        <fullName evidence="4">Prolyl 4-hydroxylase subunit alpha-1</fullName>
    </submittedName>
</protein>
<evidence type="ECO:0000256" key="1">
    <source>
        <dbReference type="ARBA" id="ARBA00022723"/>
    </source>
</evidence>
<dbReference type="GO" id="GO:0031418">
    <property type="term" value="F:L-ascorbic acid binding"/>
    <property type="evidence" value="ECO:0007669"/>
    <property type="project" value="UniProtKB-KW"/>
</dbReference>
<sequence>LSDVDAGGATVFPKIGVSVKPRKGSAAFWYNLKMNGDGDLNTIHAACPVLSGSKWEVIETKIIYSVNLFKKYMSLFLKSIKPFFLHSSSMAPRPVARAAPACDGNAQTQRISGEMSRRGERSVACTMDLMHVTSHPPTRDLPEAAIGQS</sequence>
<proteinExistence type="predicted"/>
<dbReference type="GO" id="GO:0046872">
    <property type="term" value="F:metal ion binding"/>
    <property type="evidence" value="ECO:0007669"/>
    <property type="project" value="UniProtKB-KW"/>
</dbReference>
<name>A0A4Y2C6F3_ARAVE</name>
<dbReference type="Proteomes" id="UP000499080">
    <property type="component" value="Unassembled WGS sequence"/>
</dbReference>
<gene>
    <name evidence="4" type="primary">P4ha1_2</name>
    <name evidence="4" type="ORF">AVEN_158412_1</name>
</gene>
<evidence type="ECO:0000313" key="4">
    <source>
        <dbReference type="EMBL" id="GBL99226.1"/>
    </source>
</evidence>
<keyword evidence="5" id="KW-1185">Reference proteome</keyword>
<comment type="caution">
    <text evidence="4">The sequence shown here is derived from an EMBL/GenBank/DDBJ whole genome shotgun (WGS) entry which is preliminary data.</text>
</comment>
<dbReference type="OrthoDB" id="420380at2759"/>
<keyword evidence="1" id="KW-0479">Metal-binding</keyword>
<reference evidence="4 5" key="1">
    <citation type="journal article" date="2019" name="Sci. Rep.">
        <title>Orb-weaving spider Araneus ventricosus genome elucidates the spidroin gene catalogue.</title>
        <authorList>
            <person name="Kono N."/>
            <person name="Nakamura H."/>
            <person name="Ohtoshi R."/>
            <person name="Moran D.A.P."/>
            <person name="Shinohara A."/>
            <person name="Yoshida Y."/>
            <person name="Fujiwara M."/>
            <person name="Mori M."/>
            <person name="Tomita M."/>
            <person name="Arakawa K."/>
        </authorList>
    </citation>
    <scope>NUCLEOTIDE SEQUENCE [LARGE SCALE GENOMIC DNA]</scope>
</reference>
<dbReference type="GO" id="GO:0005783">
    <property type="term" value="C:endoplasmic reticulum"/>
    <property type="evidence" value="ECO:0007669"/>
    <property type="project" value="TreeGrafter"/>
</dbReference>
<dbReference type="GO" id="GO:0004656">
    <property type="term" value="F:procollagen-proline 4-dioxygenase activity"/>
    <property type="evidence" value="ECO:0007669"/>
    <property type="project" value="TreeGrafter"/>
</dbReference>
<evidence type="ECO:0000256" key="3">
    <source>
        <dbReference type="ARBA" id="ARBA00023004"/>
    </source>
</evidence>
<evidence type="ECO:0000256" key="2">
    <source>
        <dbReference type="ARBA" id="ARBA00022896"/>
    </source>
</evidence>
<dbReference type="PANTHER" id="PTHR10869:SF244">
    <property type="entry name" value="PROLYL 4-HYDROXYLASE SUBUNIT ALPHA-2"/>
    <property type="match status" value="1"/>
</dbReference>
<accession>A0A4Y2C6F3</accession>
<dbReference type="AlphaFoldDB" id="A0A4Y2C6F3"/>
<dbReference type="PANTHER" id="PTHR10869">
    <property type="entry name" value="PROLYL 4-HYDROXYLASE ALPHA SUBUNIT"/>
    <property type="match status" value="1"/>
</dbReference>